<proteinExistence type="predicted"/>
<dbReference type="PANTHER" id="PTHR12479">
    <property type="entry name" value="LYSOSOMAL-ASSOCIATED TRANSMEMBRANE PROTEIN"/>
    <property type="match status" value="1"/>
</dbReference>
<feature type="transmembrane region" description="Helical" evidence="5">
    <location>
        <begin position="144"/>
        <end position="167"/>
    </location>
</feature>
<dbReference type="InterPro" id="IPR051115">
    <property type="entry name" value="LAPTM_transporter"/>
</dbReference>
<feature type="transmembrane region" description="Helical" evidence="5">
    <location>
        <begin position="63"/>
        <end position="85"/>
    </location>
</feature>
<reference evidence="7" key="1">
    <citation type="submission" date="2022-11" db="UniProtKB">
        <authorList>
            <consortium name="WormBaseParasite"/>
        </authorList>
    </citation>
    <scope>IDENTIFICATION</scope>
</reference>
<evidence type="ECO:0000313" key="7">
    <source>
        <dbReference type="WBParaSite" id="PSAMB.scaffold1181size34842.g11613.t1"/>
    </source>
</evidence>
<dbReference type="AlphaFoldDB" id="A0A914UQM2"/>
<comment type="subcellular location">
    <subcellularLocation>
        <location evidence="1">Endomembrane system</location>
        <topology evidence="1">Multi-pass membrane protein</topology>
    </subcellularLocation>
</comment>
<name>A0A914UQM2_9BILA</name>
<organism evidence="6 7">
    <name type="scientific">Plectus sambesii</name>
    <dbReference type="NCBI Taxonomy" id="2011161"/>
    <lineage>
        <taxon>Eukaryota</taxon>
        <taxon>Metazoa</taxon>
        <taxon>Ecdysozoa</taxon>
        <taxon>Nematoda</taxon>
        <taxon>Chromadorea</taxon>
        <taxon>Plectida</taxon>
        <taxon>Plectina</taxon>
        <taxon>Plectoidea</taxon>
        <taxon>Plectidae</taxon>
        <taxon>Plectus</taxon>
    </lineage>
</organism>
<dbReference type="PANTHER" id="PTHR12479:SF10">
    <property type="entry name" value="LYSOSOMAL-ASSOCIATED TRANSMEMBRANE PROTEIN"/>
    <property type="match status" value="1"/>
</dbReference>
<dbReference type="GO" id="GO:0005765">
    <property type="term" value="C:lysosomal membrane"/>
    <property type="evidence" value="ECO:0007669"/>
    <property type="project" value="TreeGrafter"/>
</dbReference>
<evidence type="ECO:0000256" key="2">
    <source>
        <dbReference type="ARBA" id="ARBA00022692"/>
    </source>
</evidence>
<evidence type="ECO:0000256" key="1">
    <source>
        <dbReference type="ARBA" id="ARBA00004127"/>
    </source>
</evidence>
<sequence>MERVCTQRQFDPNIPKYLCFCGCHVMTGAKIIASIYSSLVGLWLLVQVFSLVGAGIGAAGLSAAGIVFGIVITIAFYGSILGCLWHGVLHERAGHLVPFMVLTVFEIVGSVLMLVVYLLLLLVVSAATEALQGYPSVARVQGQAFVWVFLICIALIGMIALHIWIFLTMKKTYSFLLHKRFSTIYRCANAPHTYQGYIAVPKEDTPPPAYGGQQSTWKQSIENVI</sequence>
<feature type="transmembrane region" description="Helical" evidence="5">
    <location>
        <begin position="35"/>
        <end position="57"/>
    </location>
</feature>
<protein>
    <submittedName>
        <fullName evidence="7">Uncharacterized protein</fullName>
    </submittedName>
</protein>
<evidence type="ECO:0000256" key="4">
    <source>
        <dbReference type="ARBA" id="ARBA00023136"/>
    </source>
</evidence>
<dbReference type="Proteomes" id="UP000887566">
    <property type="component" value="Unplaced"/>
</dbReference>
<keyword evidence="2 5" id="KW-0812">Transmembrane</keyword>
<keyword evidence="4 5" id="KW-0472">Membrane</keyword>
<accession>A0A914UQM2</accession>
<keyword evidence="3 5" id="KW-1133">Transmembrane helix</keyword>
<dbReference type="WBParaSite" id="PSAMB.scaffold1181size34842.g11613.t1">
    <property type="protein sequence ID" value="PSAMB.scaffold1181size34842.g11613.t1"/>
    <property type="gene ID" value="PSAMB.scaffold1181size34842.g11613"/>
</dbReference>
<evidence type="ECO:0000256" key="3">
    <source>
        <dbReference type="ARBA" id="ARBA00022989"/>
    </source>
</evidence>
<keyword evidence="6" id="KW-1185">Reference proteome</keyword>
<evidence type="ECO:0000313" key="6">
    <source>
        <dbReference type="Proteomes" id="UP000887566"/>
    </source>
</evidence>
<feature type="transmembrane region" description="Helical" evidence="5">
    <location>
        <begin position="97"/>
        <end position="124"/>
    </location>
</feature>
<dbReference type="GO" id="GO:0012505">
    <property type="term" value="C:endomembrane system"/>
    <property type="evidence" value="ECO:0007669"/>
    <property type="project" value="UniProtKB-SubCell"/>
</dbReference>
<evidence type="ECO:0000256" key="5">
    <source>
        <dbReference type="SAM" id="Phobius"/>
    </source>
</evidence>